<protein>
    <submittedName>
        <fullName evidence="1">Uncharacterized protein</fullName>
    </submittedName>
</protein>
<name>A0A8G0L4S8_9HYPO</name>
<dbReference type="AlphaFoldDB" id="A0A8G0L4S8"/>
<sequence length="290" mass="32505">MSFDESFLSPRGLLVNNNSNFVCHGPNFSKLQQATQATLRLPYDDQKLRYVAGFTDKGMQELYSDVLIPIMDDFYKVYTHSQLSPVIPNNNAADYQPIYGFGNKIFDALERLYGHESDNDSLREEVQAKMKERIDKLASLSDIATDVTNSLRDAIGNVTEAQILVKKIGADLSSQDTIERLRACHEGERDLEDFDDDCNALGILQDIIDKQNMQDDSGGSMNNLQHAVGATVDIWNDLTALSTYVAEHTKPGPGPLLDLQKNKLLEMWSDLATEGMRRPLLTRELLIAKC</sequence>
<dbReference type="EMBL" id="CP075864">
    <property type="protein sequence ID" value="QYS94603.1"/>
    <property type="molecule type" value="Genomic_DNA"/>
</dbReference>
<proteinExistence type="predicted"/>
<dbReference type="Proteomes" id="UP000826661">
    <property type="component" value="Chromosome I"/>
</dbReference>
<reference evidence="1 2" key="1">
    <citation type="journal article" date="2021" name="BMC Genomics">
        <title>Telomere-to-telomere genome assembly of asparaginase-producing Trichoderma simmonsii.</title>
        <authorList>
            <person name="Chung D."/>
            <person name="Kwon Y.M."/>
            <person name="Yang Y."/>
        </authorList>
    </citation>
    <scope>NUCLEOTIDE SEQUENCE [LARGE SCALE GENOMIC DNA]</scope>
    <source>
        <strain evidence="1 2">GH-Sj1</strain>
    </source>
</reference>
<gene>
    <name evidence="1" type="ORF">H0G86_001932</name>
</gene>
<accession>A0A8G0L4S8</accession>
<evidence type="ECO:0000313" key="2">
    <source>
        <dbReference type="Proteomes" id="UP000826661"/>
    </source>
</evidence>
<evidence type="ECO:0000313" key="1">
    <source>
        <dbReference type="EMBL" id="QYS94603.1"/>
    </source>
</evidence>
<keyword evidence="2" id="KW-1185">Reference proteome</keyword>
<organism evidence="1 2">
    <name type="scientific">Trichoderma simmonsii</name>
    <dbReference type="NCBI Taxonomy" id="1491479"/>
    <lineage>
        <taxon>Eukaryota</taxon>
        <taxon>Fungi</taxon>
        <taxon>Dikarya</taxon>
        <taxon>Ascomycota</taxon>
        <taxon>Pezizomycotina</taxon>
        <taxon>Sordariomycetes</taxon>
        <taxon>Hypocreomycetidae</taxon>
        <taxon>Hypocreales</taxon>
        <taxon>Hypocreaceae</taxon>
        <taxon>Trichoderma</taxon>
    </lineage>
</organism>